<dbReference type="RefSeq" id="WP_203921573.1">
    <property type="nucleotide sequence ID" value="NZ_BONZ01000062.1"/>
</dbReference>
<dbReference type="EMBL" id="BONZ01000062">
    <property type="protein sequence ID" value="GIH18033.1"/>
    <property type="molecule type" value="Genomic_DNA"/>
</dbReference>
<dbReference type="SUPFAM" id="SSF50129">
    <property type="entry name" value="GroES-like"/>
    <property type="match status" value="1"/>
</dbReference>
<protein>
    <submittedName>
        <fullName evidence="6">Dehydrogenase</fullName>
    </submittedName>
</protein>
<dbReference type="InterPro" id="IPR013154">
    <property type="entry name" value="ADH-like_N"/>
</dbReference>
<evidence type="ECO:0000256" key="2">
    <source>
        <dbReference type="ARBA" id="ARBA00022723"/>
    </source>
</evidence>
<dbReference type="InterPro" id="IPR031640">
    <property type="entry name" value="Glu_dehyd_C"/>
</dbReference>
<dbReference type="Pfam" id="PF08240">
    <property type="entry name" value="ADH_N"/>
    <property type="match status" value="1"/>
</dbReference>
<gene>
    <name evidence="6" type="ORF">Raf01_62050</name>
</gene>
<dbReference type="Gene3D" id="3.90.180.10">
    <property type="entry name" value="Medium-chain alcohol dehydrogenases, catalytic domain"/>
    <property type="match status" value="1"/>
</dbReference>
<comment type="caution">
    <text evidence="6">The sequence shown here is derived from an EMBL/GenBank/DDBJ whole genome shotgun (WGS) entry which is preliminary data.</text>
</comment>
<dbReference type="InterPro" id="IPR002328">
    <property type="entry name" value="ADH_Zn_CS"/>
</dbReference>
<accession>A0A8J3QW97</accession>
<dbReference type="InterPro" id="IPR036291">
    <property type="entry name" value="NAD(P)-bd_dom_sf"/>
</dbReference>
<comment type="cofactor">
    <cofactor evidence="1">
        <name>Zn(2+)</name>
        <dbReference type="ChEBI" id="CHEBI:29105"/>
    </cofactor>
</comment>
<evidence type="ECO:0000313" key="6">
    <source>
        <dbReference type="EMBL" id="GIH18033.1"/>
    </source>
</evidence>
<feature type="domain" description="Enoyl reductase (ER)" evidence="5">
    <location>
        <begin position="19"/>
        <end position="345"/>
    </location>
</feature>
<name>A0A8J3QW97_9ACTN</name>
<dbReference type="SMART" id="SM00829">
    <property type="entry name" value="PKS_ER"/>
    <property type="match status" value="1"/>
</dbReference>
<dbReference type="InterPro" id="IPR011032">
    <property type="entry name" value="GroES-like_sf"/>
</dbReference>
<keyword evidence="7" id="KW-1185">Reference proteome</keyword>
<evidence type="ECO:0000313" key="7">
    <source>
        <dbReference type="Proteomes" id="UP000642748"/>
    </source>
</evidence>
<evidence type="ECO:0000256" key="3">
    <source>
        <dbReference type="ARBA" id="ARBA00022833"/>
    </source>
</evidence>
<reference evidence="6" key="1">
    <citation type="submission" date="2021-01" db="EMBL/GenBank/DDBJ databases">
        <title>Whole genome shotgun sequence of Rugosimonospora africana NBRC 104875.</title>
        <authorList>
            <person name="Komaki H."/>
            <person name="Tamura T."/>
        </authorList>
    </citation>
    <scope>NUCLEOTIDE SEQUENCE</scope>
    <source>
        <strain evidence="6">NBRC 104875</strain>
    </source>
</reference>
<sequence length="348" mass="35525">MDRTDGLTAVRAFVVSGPGRYGVVELTDPRPGPGEVLIAPAAVGICGSDLELLAGQRPADFACYPIVPGHEWSGHVVELGAGVDGLEVGQPVVAQGVRACDRCDRCREGRSNLCAGAYAETGFTHPGALAQRMTVPVALVHALPADRDIEPAALIEPAACVASGLLEVGMPAAGSRVAVVGDGPLGLLALQLLRLHTPADLVMLGHRPDRVGYGEACGATAVLVGAGGTEPELRGRFDLVVEATNSAPGAATALALARRGGTVLLLGISGSARPALDPDVISLGQLRVQGAFAAAPAAWRLVVALYAAGLFDPGALITHRFELAETPTALAVLGDRGVKTLKVLIRPN</sequence>
<dbReference type="Gene3D" id="3.40.50.720">
    <property type="entry name" value="NAD(P)-binding Rossmann-like Domain"/>
    <property type="match status" value="1"/>
</dbReference>
<dbReference type="PROSITE" id="PS00059">
    <property type="entry name" value="ADH_ZINC"/>
    <property type="match status" value="1"/>
</dbReference>
<dbReference type="InterPro" id="IPR050129">
    <property type="entry name" value="Zn_alcohol_dh"/>
</dbReference>
<dbReference type="AlphaFoldDB" id="A0A8J3QW97"/>
<keyword evidence="4" id="KW-0560">Oxidoreductase</keyword>
<dbReference type="InterPro" id="IPR020843">
    <property type="entry name" value="ER"/>
</dbReference>
<keyword evidence="2" id="KW-0479">Metal-binding</keyword>
<dbReference type="Pfam" id="PF16912">
    <property type="entry name" value="Glu_dehyd_C"/>
    <property type="match status" value="1"/>
</dbReference>
<dbReference type="SUPFAM" id="SSF51735">
    <property type="entry name" value="NAD(P)-binding Rossmann-fold domains"/>
    <property type="match status" value="1"/>
</dbReference>
<evidence type="ECO:0000259" key="5">
    <source>
        <dbReference type="SMART" id="SM00829"/>
    </source>
</evidence>
<keyword evidence="3" id="KW-0862">Zinc</keyword>
<dbReference type="GO" id="GO:0016491">
    <property type="term" value="F:oxidoreductase activity"/>
    <property type="evidence" value="ECO:0007669"/>
    <property type="project" value="UniProtKB-KW"/>
</dbReference>
<organism evidence="6 7">
    <name type="scientific">Rugosimonospora africana</name>
    <dbReference type="NCBI Taxonomy" id="556532"/>
    <lineage>
        <taxon>Bacteria</taxon>
        <taxon>Bacillati</taxon>
        <taxon>Actinomycetota</taxon>
        <taxon>Actinomycetes</taxon>
        <taxon>Micromonosporales</taxon>
        <taxon>Micromonosporaceae</taxon>
        <taxon>Rugosimonospora</taxon>
    </lineage>
</organism>
<evidence type="ECO:0000256" key="1">
    <source>
        <dbReference type="ARBA" id="ARBA00001947"/>
    </source>
</evidence>
<dbReference type="PANTHER" id="PTHR43401:SF2">
    <property type="entry name" value="L-THREONINE 3-DEHYDROGENASE"/>
    <property type="match status" value="1"/>
</dbReference>
<dbReference type="PANTHER" id="PTHR43401">
    <property type="entry name" value="L-THREONINE 3-DEHYDROGENASE"/>
    <property type="match status" value="1"/>
</dbReference>
<dbReference type="Proteomes" id="UP000642748">
    <property type="component" value="Unassembled WGS sequence"/>
</dbReference>
<evidence type="ECO:0000256" key="4">
    <source>
        <dbReference type="ARBA" id="ARBA00023002"/>
    </source>
</evidence>
<proteinExistence type="predicted"/>
<dbReference type="GO" id="GO:0008270">
    <property type="term" value="F:zinc ion binding"/>
    <property type="evidence" value="ECO:0007669"/>
    <property type="project" value="InterPro"/>
</dbReference>